<sequence length="167" mass="18635">MTTMDGQTHDVGKWDLLIAHPPCTYLSNAGANRLRVNGEIQPGRMEKAKAARAMFMEMLDAEIPRIAVENPVPGKIHGLPPYSQIIQPYMFGDAWLKRTCLWLKNLPLLMATNCVVPTGKWVETTPHGRAARPGEWENKGRRTPKERSKTFPSVAKAMAEQWGGLEG</sequence>
<dbReference type="RefSeq" id="WP_228738127.1">
    <property type="nucleotide sequence ID" value="NZ_AP023416.1"/>
</dbReference>
<geneLocation type="plasmid" evidence="2 3">
    <name>pMM35_01</name>
</geneLocation>
<feature type="compositionally biased region" description="Basic and acidic residues" evidence="1">
    <location>
        <begin position="132"/>
        <end position="149"/>
    </location>
</feature>
<keyword evidence="3" id="KW-1185">Reference proteome</keyword>
<feature type="region of interest" description="Disordered" evidence="1">
    <location>
        <begin position="124"/>
        <end position="153"/>
    </location>
</feature>
<evidence type="ECO:0000313" key="3">
    <source>
        <dbReference type="Proteomes" id="UP000681343"/>
    </source>
</evidence>
<reference evidence="2" key="1">
    <citation type="submission" date="2020-09" db="EMBL/GenBank/DDBJ databases">
        <title>New species isolated from human feces.</title>
        <authorList>
            <person name="Kitahara M."/>
            <person name="Shigeno Y."/>
            <person name="Shime M."/>
            <person name="Matsumoto Y."/>
            <person name="Nakamura S."/>
            <person name="Motooka D."/>
            <person name="Fukuoka S."/>
            <person name="Nishikawa H."/>
            <person name="Benno Y."/>
        </authorList>
    </citation>
    <scope>NUCLEOTIDE SEQUENCE</scope>
    <source>
        <strain evidence="2">MM35</strain>
        <plasmid evidence="2">pMM35_01</plasmid>
    </source>
</reference>
<dbReference type="Proteomes" id="UP000681343">
    <property type="component" value="Plasmid pMM35_01"/>
</dbReference>
<evidence type="ECO:0000313" key="2">
    <source>
        <dbReference type="EMBL" id="BCK79455.1"/>
    </source>
</evidence>
<name>A0A810PZ32_9FIRM</name>
<keyword evidence="2" id="KW-0614">Plasmid</keyword>
<evidence type="ECO:0000256" key="1">
    <source>
        <dbReference type="SAM" id="MobiDB-lite"/>
    </source>
</evidence>
<organism evidence="2 3">
    <name type="scientific">Vescimonas fastidiosa</name>
    <dbReference type="NCBI Taxonomy" id="2714353"/>
    <lineage>
        <taxon>Bacteria</taxon>
        <taxon>Bacillati</taxon>
        <taxon>Bacillota</taxon>
        <taxon>Clostridia</taxon>
        <taxon>Eubacteriales</taxon>
        <taxon>Oscillospiraceae</taxon>
        <taxon>Vescimonas</taxon>
    </lineage>
</organism>
<evidence type="ECO:0008006" key="4">
    <source>
        <dbReference type="Google" id="ProtNLM"/>
    </source>
</evidence>
<gene>
    <name evidence="2" type="ORF">MM35RIKEN_16470</name>
</gene>
<dbReference type="AlphaFoldDB" id="A0A810PZ32"/>
<proteinExistence type="predicted"/>
<dbReference type="EMBL" id="AP023416">
    <property type="protein sequence ID" value="BCK79455.1"/>
    <property type="molecule type" value="Genomic_DNA"/>
</dbReference>
<protein>
    <recommendedName>
        <fullName evidence="4">DNA cytosine methyltransferase</fullName>
    </recommendedName>
</protein>
<dbReference type="KEGG" id="vfa:MM35RIKEN_16470"/>
<accession>A0A810PZ32</accession>